<gene>
    <name evidence="1" type="ORF">OWV82_003972</name>
</gene>
<evidence type="ECO:0000313" key="2">
    <source>
        <dbReference type="Proteomes" id="UP001164539"/>
    </source>
</evidence>
<name>A0ACC1YNU3_MELAZ</name>
<dbReference type="Proteomes" id="UP001164539">
    <property type="component" value="Chromosome 2"/>
</dbReference>
<sequence length="735" mass="81630">MEEIQSQSDNYRSSSSSASSPASRVPSSNFFYLRKPGSLRQPISFEDSPEWEDTDIEVRVDEGGDSINAATTPGSPSLSKLNSGSLPSPPLPEASVVARKIAGASVVWKDLTVTIKGKRKYSDKVVKSSNGYALPGTMTVIMGPAKSGKSTLLRAIAGRLPHCARMYGEVFVNGAKSEMPYGSYGFVERETTLIGSLTVREYLYYSALLQLPGFFCQRKGVVEDAIHAMSLSDYANKLIGGHCYMKGLPSGERRRVSIARELVMRPHILFIDEPLYHLDSVSALLMMVTLKKLASTGCTLIFTIYQSSTEVFGLFDRICLLSNGNTLFFGETLACLQHFANAGFPCPIMQSPSDHFLRAINTDFDRIIAMCKNWQDDHGDFSSVNMDTAVAIRTLEATYKSSADAATVEAMIQRLTEKEGPLLKSKGMAGNATRVAVLTWRSLLIMSREWKYYWLRLILCMILTLCIGTIFSGLGHSLSSVVTRVAAIFVFVSFTSLLSIAGVPALKKEIKLLCVSSVNLAMEYMPGEESNLHSGALVFLLGQLLSSIPFLFLISISSSLVFYFLVGLRDEFSLLMYFVLNFFMCLLVNEGLMLVVVSVWQDVYWSILTLISIHVVMMLSAGYFRIRNALPGPVWTYPISYIAFHTYSIQGLLENEYLATSFAVGQVRTISGFQALRSAYDISPSSNSKWENLLVLFLMAVGYRLILFVLLYFRVKKNTFMHKLFQCDKDTNNPR</sequence>
<keyword evidence="2" id="KW-1185">Reference proteome</keyword>
<dbReference type="EMBL" id="CM051395">
    <property type="protein sequence ID" value="KAJ4725049.1"/>
    <property type="molecule type" value="Genomic_DNA"/>
</dbReference>
<organism evidence="1 2">
    <name type="scientific">Melia azedarach</name>
    <name type="common">Chinaberry tree</name>
    <dbReference type="NCBI Taxonomy" id="155640"/>
    <lineage>
        <taxon>Eukaryota</taxon>
        <taxon>Viridiplantae</taxon>
        <taxon>Streptophyta</taxon>
        <taxon>Embryophyta</taxon>
        <taxon>Tracheophyta</taxon>
        <taxon>Spermatophyta</taxon>
        <taxon>Magnoliopsida</taxon>
        <taxon>eudicotyledons</taxon>
        <taxon>Gunneridae</taxon>
        <taxon>Pentapetalae</taxon>
        <taxon>rosids</taxon>
        <taxon>malvids</taxon>
        <taxon>Sapindales</taxon>
        <taxon>Meliaceae</taxon>
        <taxon>Melia</taxon>
    </lineage>
</organism>
<comment type="caution">
    <text evidence="1">The sequence shown here is derived from an EMBL/GenBank/DDBJ whole genome shotgun (WGS) entry which is preliminary data.</text>
</comment>
<accession>A0ACC1YNU3</accession>
<proteinExistence type="predicted"/>
<evidence type="ECO:0000313" key="1">
    <source>
        <dbReference type="EMBL" id="KAJ4725049.1"/>
    </source>
</evidence>
<reference evidence="1 2" key="1">
    <citation type="journal article" date="2023" name="Science">
        <title>Complex scaffold remodeling in plant triterpene biosynthesis.</title>
        <authorList>
            <person name="De La Pena R."/>
            <person name="Hodgson H."/>
            <person name="Liu J.C."/>
            <person name="Stephenson M.J."/>
            <person name="Martin A.C."/>
            <person name="Owen C."/>
            <person name="Harkess A."/>
            <person name="Leebens-Mack J."/>
            <person name="Jimenez L.E."/>
            <person name="Osbourn A."/>
            <person name="Sattely E.S."/>
        </authorList>
    </citation>
    <scope>NUCLEOTIDE SEQUENCE [LARGE SCALE GENOMIC DNA]</scope>
    <source>
        <strain evidence="2">cv. JPN11</strain>
        <tissue evidence="1">Leaf</tissue>
    </source>
</reference>
<protein>
    <submittedName>
        <fullName evidence="1">ABC transporter-like</fullName>
    </submittedName>
</protein>